<feature type="compositionally biased region" description="Low complexity" evidence="1">
    <location>
        <begin position="57"/>
        <end position="69"/>
    </location>
</feature>
<accession>A0A699ZU80</accession>
<evidence type="ECO:0000256" key="1">
    <source>
        <dbReference type="SAM" id="MobiDB-lite"/>
    </source>
</evidence>
<dbReference type="EMBL" id="BLLF01002834">
    <property type="protein sequence ID" value="GFH25505.1"/>
    <property type="molecule type" value="Genomic_DNA"/>
</dbReference>
<feature type="non-terminal residue" evidence="2">
    <location>
        <position position="114"/>
    </location>
</feature>
<dbReference type="AlphaFoldDB" id="A0A699ZU80"/>
<proteinExistence type="predicted"/>
<feature type="compositionally biased region" description="Basic residues" evidence="1">
    <location>
        <begin position="25"/>
        <end position="45"/>
    </location>
</feature>
<evidence type="ECO:0000313" key="2">
    <source>
        <dbReference type="EMBL" id="GFH25505.1"/>
    </source>
</evidence>
<keyword evidence="3" id="KW-1185">Reference proteome</keyword>
<comment type="caution">
    <text evidence="2">The sequence shown here is derived from an EMBL/GenBank/DDBJ whole genome shotgun (WGS) entry which is preliminary data.</text>
</comment>
<name>A0A699ZU80_HAELA</name>
<feature type="region of interest" description="Disordered" evidence="1">
    <location>
        <begin position="1"/>
        <end position="71"/>
    </location>
</feature>
<feature type="compositionally biased region" description="Basic and acidic residues" evidence="1">
    <location>
        <begin position="46"/>
        <end position="56"/>
    </location>
</feature>
<organism evidence="2 3">
    <name type="scientific">Haematococcus lacustris</name>
    <name type="common">Green alga</name>
    <name type="synonym">Haematococcus pluvialis</name>
    <dbReference type="NCBI Taxonomy" id="44745"/>
    <lineage>
        <taxon>Eukaryota</taxon>
        <taxon>Viridiplantae</taxon>
        <taxon>Chlorophyta</taxon>
        <taxon>core chlorophytes</taxon>
        <taxon>Chlorophyceae</taxon>
        <taxon>CS clade</taxon>
        <taxon>Chlamydomonadales</taxon>
        <taxon>Haematococcaceae</taxon>
        <taxon>Haematococcus</taxon>
    </lineage>
</organism>
<reference evidence="2 3" key="1">
    <citation type="submission" date="2020-02" db="EMBL/GenBank/DDBJ databases">
        <title>Draft genome sequence of Haematococcus lacustris strain NIES-144.</title>
        <authorList>
            <person name="Morimoto D."/>
            <person name="Nakagawa S."/>
            <person name="Yoshida T."/>
            <person name="Sawayama S."/>
        </authorList>
    </citation>
    <scope>NUCLEOTIDE SEQUENCE [LARGE SCALE GENOMIC DNA]</scope>
    <source>
        <strain evidence="2 3">NIES-144</strain>
    </source>
</reference>
<evidence type="ECO:0000313" key="3">
    <source>
        <dbReference type="Proteomes" id="UP000485058"/>
    </source>
</evidence>
<sequence length="114" mass="12306">MAEPADDVVQADQDAKTSADTAALKKSKTEKKKDRKQKQKQNKQQRRQEQDAKEGAKQAAPPGQAGKAATPVGEDIIIEYVSAPLEIEGLHQEDTVDEEALAYGFGGLGFAKPK</sequence>
<gene>
    <name evidence="2" type="ORF">HaLaN_23484</name>
</gene>
<dbReference type="Proteomes" id="UP000485058">
    <property type="component" value="Unassembled WGS sequence"/>
</dbReference>
<protein>
    <submittedName>
        <fullName evidence="2">Uncharacterized protein</fullName>
    </submittedName>
</protein>